<dbReference type="STRING" id="71784.A0A1Y2AN94"/>
<gene>
    <name evidence="3" type="ORF">BCR39DRAFT_547829</name>
</gene>
<feature type="compositionally biased region" description="Pro residues" evidence="1">
    <location>
        <begin position="124"/>
        <end position="137"/>
    </location>
</feature>
<feature type="compositionally biased region" description="Basic and acidic residues" evidence="1">
    <location>
        <begin position="155"/>
        <end position="183"/>
    </location>
</feature>
<feature type="compositionally biased region" description="Low complexity" evidence="1">
    <location>
        <begin position="367"/>
        <end position="394"/>
    </location>
</feature>
<dbReference type="InParanoid" id="A0A1Y2AN94"/>
<feature type="region of interest" description="Disordered" evidence="1">
    <location>
        <begin position="885"/>
        <end position="994"/>
    </location>
</feature>
<dbReference type="EMBL" id="MCFC01000072">
    <property type="protein sequence ID" value="ORY24058.1"/>
    <property type="molecule type" value="Genomic_DNA"/>
</dbReference>
<feature type="compositionally biased region" description="Polar residues" evidence="1">
    <location>
        <begin position="899"/>
        <end position="919"/>
    </location>
</feature>
<dbReference type="PROSITE" id="PS50238">
    <property type="entry name" value="RHOGAP"/>
    <property type="match status" value="1"/>
</dbReference>
<feature type="compositionally biased region" description="Basic and acidic residues" evidence="1">
    <location>
        <begin position="40"/>
        <end position="53"/>
    </location>
</feature>
<feature type="compositionally biased region" description="Basic and acidic residues" evidence="1">
    <location>
        <begin position="462"/>
        <end position="473"/>
    </location>
</feature>
<feature type="region of interest" description="Disordered" evidence="1">
    <location>
        <begin position="436"/>
        <end position="480"/>
    </location>
</feature>
<dbReference type="InterPro" id="IPR008936">
    <property type="entry name" value="Rho_GTPase_activation_prot"/>
</dbReference>
<dbReference type="GO" id="GO:0005096">
    <property type="term" value="F:GTPase activator activity"/>
    <property type="evidence" value="ECO:0007669"/>
    <property type="project" value="InterPro"/>
</dbReference>
<evidence type="ECO:0000256" key="1">
    <source>
        <dbReference type="SAM" id="MobiDB-lite"/>
    </source>
</evidence>
<feature type="domain" description="Rho-GAP" evidence="2">
    <location>
        <begin position="517"/>
        <end position="734"/>
    </location>
</feature>
<keyword evidence="4" id="KW-1185">Reference proteome</keyword>
<sequence>MSTDVEPSPVLGVPLSPPPIIPAAMSDRPSSRPLSEISDNSDRRRSSVRDSPRLGKPSRPNSEIRDGGDVTSATGKRMSAAGPLQTITVNLVEYASAVGGQRTSVVSTGGSGPLSATSSVGSVPPVPPSPSTKPAPAKPEKPAGLASRSVSTNSIREERAAETDLKEADVPKLSEQDSEESKDGVSPLLMAKRASLRPSPLGTTYADIAKPAPSPTLSSASKSSFDSPRSSIDGPARPATRAKPSWLRRASGTAALRGKTKSPVQKDDSALPASSSLPPTLPPRKGLSTSASQLFSTSASQLFSTSDSARMPPPENPRKSSYATVAAAGPSRSRLADGQGRPAYSPSSGPPPLPPRDGVGNIRNRLAAWTAAAQSSTSFSRSESSSSLASTMTSNLPHQRIPSSAQRVLGHAGSAVQKGWAGLRARGVGGSISSMGGLAQTARRGSMEPSGSWTSGLAGRRGSRDRTQSDKTDAGAGDGPIFVDGVFQRRGGDRGGRVFGRDLVEAGRAWGTADSALSLEDESEWQRRRKQSLPAVVVRTVDYLEEWGPKEEGIFRISGRSSHIARLRKEFDSGADLDLRLCHPGDLDPHAVSGIFKTYLRELPTPLLTHVLAPKFEAYVRAQQDARAGVSSLASISEQPEPPETLPALLSQMPNAHWFLLADIVKLLDLIPRYTEVNRMTLNAVMLSLGPSLNIPGPVLAQLLDQKDTLFATPPPPGTAETVDSLVQFGDVDISPPVLPASEAVETSSSSPSPDSKTKAVTPVKKMPRLPSRPSLTRLFTGASVATKHSSIQSVIDGEPPRIDTPLQPVSPLPTFEAVAEPSNDESIEKLIEAPAPVSAAAKIEDVQYPSGTVEERAKLFSTAPDPTPTPTPVTFTPIADKFANTSTQLPPLRLSGGSVRSTSASMISVPSDGSTNPATVIRRGTGNSGGQPVFFSSSSSNNSIALKRNSNPNSTSNSTSNSSGKRKDEDVSTDMDGEAARVKRLSTGVIEAA</sequence>
<dbReference type="GO" id="GO:0007264">
    <property type="term" value="P:small GTPase-mediated signal transduction"/>
    <property type="evidence" value="ECO:0007669"/>
    <property type="project" value="InterPro"/>
</dbReference>
<proteinExistence type="predicted"/>
<feature type="compositionally biased region" description="Polar residues" evidence="1">
    <location>
        <begin position="287"/>
        <end position="308"/>
    </location>
</feature>
<dbReference type="InterPro" id="IPR000198">
    <property type="entry name" value="RhoGAP_dom"/>
</dbReference>
<protein>
    <recommendedName>
        <fullName evidence="2">Rho-GAP domain-containing protein</fullName>
    </recommendedName>
</protein>
<dbReference type="InterPro" id="IPR039767">
    <property type="entry name" value="RALBP1"/>
</dbReference>
<evidence type="ECO:0000313" key="3">
    <source>
        <dbReference type="EMBL" id="ORY24058.1"/>
    </source>
</evidence>
<dbReference type="PANTHER" id="PTHR12783:SF5">
    <property type="entry name" value="RALA-BINDING PROTEIN 1"/>
    <property type="match status" value="1"/>
</dbReference>
<feature type="compositionally biased region" description="Low complexity" evidence="1">
    <location>
        <begin position="209"/>
        <end position="224"/>
    </location>
</feature>
<dbReference type="Proteomes" id="UP000193986">
    <property type="component" value="Unassembled WGS sequence"/>
</dbReference>
<dbReference type="Gene3D" id="1.10.555.10">
    <property type="entry name" value="Rho GTPase activation protein"/>
    <property type="match status" value="1"/>
</dbReference>
<accession>A0A1Y2AN94</accession>
<feature type="compositionally biased region" description="Low complexity" evidence="1">
    <location>
        <begin position="742"/>
        <end position="755"/>
    </location>
</feature>
<feature type="region of interest" description="Disordered" evidence="1">
    <location>
        <begin position="1"/>
        <end position="84"/>
    </location>
</feature>
<dbReference type="SMART" id="SM00324">
    <property type="entry name" value="RhoGAP"/>
    <property type="match status" value="1"/>
</dbReference>
<dbReference type="SUPFAM" id="SSF48350">
    <property type="entry name" value="GTPase activation domain, GAP"/>
    <property type="match status" value="1"/>
</dbReference>
<organism evidence="3 4">
    <name type="scientific">Naematelia encephala</name>
    <dbReference type="NCBI Taxonomy" id="71784"/>
    <lineage>
        <taxon>Eukaryota</taxon>
        <taxon>Fungi</taxon>
        <taxon>Dikarya</taxon>
        <taxon>Basidiomycota</taxon>
        <taxon>Agaricomycotina</taxon>
        <taxon>Tremellomycetes</taxon>
        <taxon>Tremellales</taxon>
        <taxon>Naemateliaceae</taxon>
        <taxon>Naematelia</taxon>
    </lineage>
</organism>
<feature type="compositionally biased region" description="Low complexity" evidence="1">
    <location>
        <begin position="937"/>
        <end position="964"/>
    </location>
</feature>
<evidence type="ECO:0000259" key="2">
    <source>
        <dbReference type="PROSITE" id="PS50238"/>
    </source>
</evidence>
<dbReference type="PANTHER" id="PTHR12783">
    <property type="entry name" value="RALA BINDING PROTEIN 1 RALBP1"/>
    <property type="match status" value="1"/>
</dbReference>
<reference evidence="3 4" key="1">
    <citation type="submission" date="2016-07" db="EMBL/GenBank/DDBJ databases">
        <title>Pervasive Adenine N6-methylation of Active Genes in Fungi.</title>
        <authorList>
            <consortium name="DOE Joint Genome Institute"/>
            <person name="Mondo S.J."/>
            <person name="Dannebaum R.O."/>
            <person name="Kuo R.C."/>
            <person name="Labutti K."/>
            <person name="Haridas S."/>
            <person name="Kuo A."/>
            <person name="Salamov A."/>
            <person name="Ahrendt S.R."/>
            <person name="Lipzen A."/>
            <person name="Sullivan W."/>
            <person name="Andreopoulos W.B."/>
            <person name="Clum A."/>
            <person name="Lindquist E."/>
            <person name="Daum C."/>
            <person name="Ramamoorthy G.K."/>
            <person name="Gryganskyi A."/>
            <person name="Culley D."/>
            <person name="Magnuson J.K."/>
            <person name="James T.Y."/>
            <person name="O'Malley M.A."/>
            <person name="Stajich J.E."/>
            <person name="Spatafora J.W."/>
            <person name="Visel A."/>
            <person name="Grigoriev I.V."/>
        </authorList>
    </citation>
    <scope>NUCLEOTIDE SEQUENCE [LARGE SCALE GENOMIC DNA]</scope>
    <source>
        <strain evidence="3 4">68-887.2</strain>
    </source>
</reference>
<feature type="region of interest" description="Disordered" evidence="1">
    <location>
        <begin position="742"/>
        <end position="775"/>
    </location>
</feature>
<dbReference type="AlphaFoldDB" id="A0A1Y2AN94"/>
<name>A0A1Y2AN94_9TREE</name>
<dbReference type="Pfam" id="PF00620">
    <property type="entry name" value="RhoGAP"/>
    <property type="match status" value="1"/>
</dbReference>
<dbReference type="GO" id="GO:0031267">
    <property type="term" value="F:small GTPase binding"/>
    <property type="evidence" value="ECO:0007669"/>
    <property type="project" value="InterPro"/>
</dbReference>
<evidence type="ECO:0000313" key="4">
    <source>
        <dbReference type="Proteomes" id="UP000193986"/>
    </source>
</evidence>
<dbReference type="OrthoDB" id="185175at2759"/>
<comment type="caution">
    <text evidence="3">The sequence shown here is derived from an EMBL/GenBank/DDBJ whole genome shotgun (WGS) entry which is preliminary data.</text>
</comment>
<feature type="region of interest" description="Disordered" evidence="1">
    <location>
        <begin position="103"/>
        <end position="397"/>
    </location>
</feature>